<proteinExistence type="predicted"/>
<dbReference type="PANTHER" id="PTHR12138:SF75">
    <property type="entry name" value="SECRETED PROTEIN"/>
    <property type="match status" value="1"/>
</dbReference>
<evidence type="ECO:0000313" key="2">
    <source>
        <dbReference type="Ensembl" id="ENSPANP00000052837.1"/>
    </source>
</evidence>
<keyword evidence="1" id="KW-0812">Transmembrane</keyword>
<dbReference type="Proteomes" id="UP000028761">
    <property type="component" value="Chromosome X"/>
</dbReference>
<name>A0A8I5R0I0_PAPAN</name>
<dbReference type="AlphaFoldDB" id="A0A8I5R0I0"/>
<keyword evidence="1" id="KW-1133">Transmembrane helix</keyword>
<reference evidence="2 3" key="1">
    <citation type="submission" date="2012-03" db="EMBL/GenBank/DDBJ databases">
        <title>Whole Genome Assembly of Papio anubis.</title>
        <authorList>
            <person name="Liu Y.L."/>
            <person name="Abraham K.A."/>
            <person name="Akbar H.A."/>
            <person name="Ali S.A."/>
            <person name="Anosike U.A."/>
            <person name="Aqrawi P.A."/>
            <person name="Arias F.A."/>
            <person name="Attaway T.A."/>
            <person name="Awwad R.A."/>
            <person name="Babu C.B."/>
            <person name="Bandaranaike D.B."/>
            <person name="Battles P.B."/>
            <person name="Bell A.B."/>
            <person name="Beltran B.B."/>
            <person name="Berhane-Mersha D.B."/>
            <person name="Bess C.B."/>
            <person name="Bickham C.B."/>
            <person name="Bolden T.B."/>
            <person name="Carter K.C."/>
            <person name="Chau D.C."/>
            <person name="Chavez A.C."/>
            <person name="Clerc-Blankenburg K.C."/>
            <person name="Coyle M.C."/>
            <person name="Dao M.D."/>
            <person name="Davila M.L.D."/>
            <person name="Davy-Carroll L.D."/>
            <person name="Denson S.D."/>
            <person name="Dinh H.D."/>
            <person name="Fernandez S.F."/>
            <person name="Fernando P.F."/>
            <person name="Forbes L.F."/>
            <person name="Francis C.F."/>
            <person name="Francisco L.F."/>
            <person name="Fu Q.F."/>
            <person name="Garcia-Iii R.G."/>
            <person name="Garrett T.G."/>
            <person name="Gross S.G."/>
            <person name="Gubbala S.G."/>
            <person name="Hirani K.H."/>
            <person name="Hogues M.H."/>
            <person name="Hollins B.H."/>
            <person name="Jackson L.J."/>
            <person name="Javaid M.J."/>
            <person name="Jhangiani S.J."/>
            <person name="Johnson A.J."/>
            <person name="Johnson B.J."/>
            <person name="Jones J.J."/>
            <person name="Joshi V.J."/>
            <person name="Kalu J.K."/>
            <person name="Khan N.K."/>
            <person name="Korchina V.K."/>
            <person name="Kovar C.K."/>
            <person name="Lago L.L."/>
            <person name="Lara F.L."/>
            <person name="Le T.-K.L."/>
            <person name="Lee S.L."/>
            <person name="Legall-Iii F.L."/>
            <person name="Lemon S.L."/>
            <person name="Liu J.L."/>
            <person name="Liu Y.-S.L."/>
            <person name="Liyanage D.L."/>
            <person name="Lopez J.L."/>
            <person name="Lorensuhewa L.L."/>
            <person name="Mata R.M."/>
            <person name="Mathew T.M."/>
            <person name="Mercado C.M."/>
            <person name="Mercado I.M."/>
            <person name="Morales K.M."/>
            <person name="Morgan M.M."/>
            <person name="Munidasa M.M."/>
            <person name="Ngo D.N."/>
            <person name="Nguyen L.N."/>
            <person name="Nguyen T.N."/>
            <person name="Nguyen N.N."/>
            <person name="Obregon M.O."/>
            <person name="Okwuonu G.O."/>
            <person name="Ongeri F.O."/>
            <person name="Onwere C.O."/>
            <person name="Osifeso I.O."/>
            <person name="Parra A.P."/>
            <person name="Patil S.P."/>
            <person name="Perez A.P."/>
            <person name="Perez Y.P."/>
            <person name="Pham C.P."/>
            <person name="Pu L.-L.P."/>
            <person name="Puazo M.P."/>
            <person name="Quiroz J.Q."/>
            <person name="Rouhana J.R."/>
            <person name="Ruiz M.R."/>
            <person name="Ruiz S.-J.R."/>
            <person name="Saada N.S."/>
            <person name="Santibanez J.S."/>
            <person name="Scheel M.S."/>
            <person name="Schneider B.S."/>
            <person name="Simmons D.S."/>
            <person name="Sisson I.S."/>
            <person name="Tang L.-Y.T."/>
            <person name="Thornton R.T."/>
            <person name="Tisius J.T."/>
            <person name="Toledanes G.T."/>
            <person name="Trejos Z.T."/>
            <person name="Usmani K.U."/>
            <person name="Varghese R.V."/>
            <person name="Vattathil S.V."/>
            <person name="Vee V.V."/>
            <person name="Walker D.W."/>
            <person name="Weissenberger G.W."/>
            <person name="White C.W."/>
            <person name="Williams A.W."/>
            <person name="Woodworth J.W."/>
            <person name="Wright R.W."/>
            <person name="Zhu Y.Z."/>
            <person name="Han Y.H."/>
            <person name="Newsham I.N."/>
            <person name="Nazareth L.N."/>
            <person name="Worley K.W."/>
            <person name="Muzny D.M."/>
            <person name="Rogers J.R."/>
            <person name="Gibbs R.G."/>
        </authorList>
    </citation>
    <scope>NUCLEOTIDE SEQUENCE [LARGE SCALE GENOMIC DNA]</scope>
</reference>
<organism evidence="2 3">
    <name type="scientific">Papio anubis</name>
    <name type="common">Olive baboon</name>
    <dbReference type="NCBI Taxonomy" id="9555"/>
    <lineage>
        <taxon>Eukaryota</taxon>
        <taxon>Metazoa</taxon>
        <taxon>Chordata</taxon>
        <taxon>Craniata</taxon>
        <taxon>Vertebrata</taxon>
        <taxon>Euteleostomi</taxon>
        <taxon>Mammalia</taxon>
        <taxon>Eutheria</taxon>
        <taxon>Euarchontoglires</taxon>
        <taxon>Primates</taxon>
        <taxon>Haplorrhini</taxon>
        <taxon>Catarrhini</taxon>
        <taxon>Cercopithecidae</taxon>
        <taxon>Cercopithecinae</taxon>
        <taxon>Papio</taxon>
    </lineage>
</organism>
<feature type="transmembrane region" description="Helical" evidence="1">
    <location>
        <begin position="68"/>
        <end position="85"/>
    </location>
</feature>
<dbReference type="Ensembl" id="ENSPANT00000063784.1">
    <property type="protein sequence ID" value="ENSPANP00000052837.1"/>
    <property type="gene ID" value="ENSPANG00000045699.1"/>
</dbReference>
<protein>
    <submittedName>
        <fullName evidence="2">Uncharacterized protein</fullName>
    </submittedName>
</protein>
<reference evidence="2" key="3">
    <citation type="submission" date="2025-09" db="UniProtKB">
        <authorList>
            <consortium name="Ensembl"/>
        </authorList>
    </citation>
    <scope>IDENTIFICATION</scope>
</reference>
<keyword evidence="3" id="KW-1185">Reference proteome</keyword>
<accession>A0A8I5R0I0</accession>
<dbReference type="GeneTree" id="ENSGT00940000163505"/>
<evidence type="ECO:0000256" key="1">
    <source>
        <dbReference type="SAM" id="Phobius"/>
    </source>
</evidence>
<reference evidence="2" key="2">
    <citation type="submission" date="2025-08" db="UniProtKB">
        <authorList>
            <consortium name="Ensembl"/>
        </authorList>
    </citation>
    <scope>IDENTIFICATION</scope>
</reference>
<evidence type="ECO:0000313" key="3">
    <source>
        <dbReference type="Proteomes" id="UP000028761"/>
    </source>
</evidence>
<keyword evidence="1" id="KW-0472">Membrane</keyword>
<sequence>MSLKREAFNVKVESKGLKAVIRSRNDDDFWETKITMINNSPVSVRYKKAGIYVCLVRRYIRKTFWIKIWQYLSIFLIFFFFFFFLRRSLALPPRLECSGRISAHCKLCLLGLRHSPASASQVAGTTGARHVARLVFCIF</sequence>
<dbReference type="PANTHER" id="PTHR12138">
    <property type="entry name" value="PRIMATE-EXPANDED PROTEIN FAMILY"/>
    <property type="match status" value="1"/>
</dbReference>